<dbReference type="STRING" id="1754191.A0A1Y1VA97"/>
<reference evidence="1 2" key="2">
    <citation type="submission" date="2016-08" db="EMBL/GenBank/DDBJ databases">
        <title>Pervasive Adenine N6-methylation of Active Genes in Fungi.</title>
        <authorList>
            <consortium name="DOE Joint Genome Institute"/>
            <person name="Mondo S.J."/>
            <person name="Dannebaum R.O."/>
            <person name="Kuo R.C."/>
            <person name="Labutti K."/>
            <person name="Haridas S."/>
            <person name="Kuo A."/>
            <person name="Salamov A."/>
            <person name="Ahrendt S.R."/>
            <person name="Lipzen A."/>
            <person name="Sullivan W."/>
            <person name="Andreopoulos W.B."/>
            <person name="Clum A."/>
            <person name="Lindquist E."/>
            <person name="Daum C."/>
            <person name="Ramamoorthy G.K."/>
            <person name="Gryganskyi A."/>
            <person name="Culley D."/>
            <person name="Magnuson J.K."/>
            <person name="James T.Y."/>
            <person name="O'Malley M.A."/>
            <person name="Stajich J.E."/>
            <person name="Spatafora J.W."/>
            <person name="Visel A."/>
            <person name="Grigoriev I.V."/>
        </authorList>
    </citation>
    <scope>NUCLEOTIDE SEQUENCE [LARGE SCALE GENOMIC DNA]</scope>
    <source>
        <strain evidence="2">finn</strain>
    </source>
</reference>
<dbReference type="SUPFAM" id="SSF53850">
    <property type="entry name" value="Periplasmic binding protein-like II"/>
    <property type="match status" value="1"/>
</dbReference>
<protein>
    <recommendedName>
        <fullName evidence="3">Periplasmic binding protein-like II</fullName>
    </recommendedName>
</protein>
<dbReference type="Gene3D" id="3.40.190.10">
    <property type="entry name" value="Periplasmic binding protein-like II"/>
    <property type="match status" value="2"/>
</dbReference>
<evidence type="ECO:0000313" key="2">
    <source>
        <dbReference type="Proteomes" id="UP000193719"/>
    </source>
</evidence>
<comment type="caution">
    <text evidence="1">The sequence shown here is derived from an EMBL/GenBank/DDBJ whole genome shotgun (WGS) entry which is preliminary data.</text>
</comment>
<accession>A0A1Y1VA97</accession>
<gene>
    <name evidence="1" type="ORF">BCR36DRAFT_397296</name>
</gene>
<evidence type="ECO:0008006" key="3">
    <source>
        <dbReference type="Google" id="ProtNLM"/>
    </source>
</evidence>
<dbReference type="PANTHER" id="PTHR43649">
    <property type="entry name" value="ARABINOSE-BINDING PROTEIN-RELATED"/>
    <property type="match status" value="1"/>
</dbReference>
<dbReference type="AlphaFoldDB" id="A0A1Y1VA97"/>
<reference evidence="1 2" key="1">
    <citation type="submission" date="2016-08" db="EMBL/GenBank/DDBJ databases">
        <title>Genomes of anaerobic fungi encode conserved fungal cellulosomes for biomass hydrolysis.</title>
        <authorList>
            <consortium name="DOE Joint Genome Institute"/>
            <person name="Haitjema C.H."/>
            <person name="Gilmore S.P."/>
            <person name="Henske J.K."/>
            <person name="Solomon K.V."/>
            <person name="De Groot R."/>
            <person name="Kuo A."/>
            <person name="Mondo S.J."/>
            <person name="Salamov A.A."/>
            <person name="Labutti K."/>
            <person name="Zhao Z."/>
            <person name="Chiniquy J."/>
            <person name="Barry K."/>
            <person name="Brewer H.M."/>
            <person name="Purvine S.O."/>
            <person name="Wright A.T."/>
            <person name="Boxma B."/>
            <person name="Van Alen T."/>
            <person name="Hackstein J.H."/>
            <person name="Baker S.E."/>
            <person name="Grigoriev I.V."/>
            <person name="O'Malley M.A."/>
        </authorList>
    </citation>
    <scope>NUCLEOTIDE SEQUENCE [LARGE SCALE GENOMIC DNA]</scope>
    <source>
        <strain evidence="2">finn</strain>
    </source>
</reference>
<keyword evidence="2" id="KW-1185">Reference proteome</keyword>
<name>A0A1Y1VA97_9FUNG</name>
<organism evidence="1 2">
    <name type="scientific">Piromyces finnis</name>
    <dbReference type="NCBI Taxonomy" id="1754191"/>
    <lineage>
        <taxon>Eukaryota</taxon>
        <taxon>Fungi</taxon>
        <taxon>Fungi incertae sedis</taxon>
        <taxon>Chytridiomycota</taxon>
        <taxon>Chytridiomycota incertae sedis</taxon>
        <taxon>Neocallimastigomycetes</taxon>
        <taxon>Neocallimastigales</taxon>
        <taxon>Neocallimastigaceae</taxon>
        <taxon>Piromyces</taxon>
    </lineage>
</organism>
<evidence type="ECO:0000313" key="1">
    <source>
        <dbReference type="EMBL" id="ORX51096.1"/>
    </source>
</evidence>
<dbReference type="EMBL" id="MCFH01000019">
    <property type="protein sequence ID" value="ORX51096.1"/>
    <property type="molecule type" value="Genomic_DNA"/>
</dbReference>
<sequence length="249" mass="28719">MLIRIILSLILLSRIYVVVYGITVNFYTFSYEDKCEYLEEITNDFNDYSKKNGLDIHLNRILLSPRNISVYVNDYDSTVESILKKKNKSYDLFMISAVYTNFFDPYVENLRYYVSEETLESYLHGISSSLGIINDKIIGLPLYLEVGVFYSNKVLLEKYNKTIPQTWNQLIDTASYILEEEKKIGNNDLIGYLGYFPESEGIIGSFIEFLNSFRASYDMGLPSFNSQNAIDALIKIKEIKDSISSGIKK</sequence>
<proteinExistence type="predicted"/>
<dbReference type="InterPro" id="IPR050490">
    <property type="entry name" value="Bact_solute-bd_prot1"/>
</dbReference>
<dbReference type="Proteomes" id="UP000193719">
    <property type="component" value="Unassembled WGS sequence"/>
</dbReference>
<dbReference type="OrthoDB" id="2151315at2759"/>
<dbReference type="PANTHER" id="PTHR43649:SF12">
    <property type="entry name" value="DIACETYLCHITOBIOSE BINDING PROTEIN DASA"/>
    <property type="match status" value="1"/>
</dbReference>